<dbReference type="AlphaFoldDB" id="A0A0H5CBK4"/>
<dbReference type="RefSeq" id="XP_020069204.1">
    <property type="nucleotide sequence ID" value="XM_020213795.1"/>
</dbReference>
<evidence type="ECO:0000313" key="1">
    <source>
        <dbReference type="EMBL" id="CEP21784.1"/>
    </source>
</evidence>
<reference evidence="1" key="1">
    <citation type="submission" date="2014-12" db="EMBL/GenBank/DDBJ databases">
        <authorList>
            <person name="Jaenicke S."/>
        </authorList>
    </citation>
    <scope>NUCLEOTIDE SEQUENCE [LARGE SCALE GENOMIC DNA]</scope>
    <source>
        <strain evidence="1">CBS1600</strain>
    </source>
</reference>
<evidence type="ECO:0000313" key="2">
    <source>
        <dbReference type="EMBL" id="ODV72165.1"/>
    </source>
</evidence>
<sequence>MEAVPLFSERNGHTRMSFENYANVLADTQHDLDGKILKEKRQVRPVLSPKSLNGDSAAMFTPAASKVLSHELVSLDSVVQETAVKMKRRHHWFQRLKLPMFRKQKDETQHGDSHLLTSSKQQLGEFSCYNEYKTNIEQMFDEFSTSRFRDDVQIPLFSPIHALELDQLEQLAAEVFGMPSLLDSSDSESIRTAEDINKAQSPLLDCVPELKSILPNLKYAPITSAISTGSTRSNAENYMPFTSSVQSSKELVLTALTEGPKPSSSVYSAVKSVSDPHAGHGLIPEDKEETPLSSAVSSEALISSGISNLLMSSSPDGNLLSPGSQGNRSITGSSKYIKGTSIALLHHNERIQNWLHHSNSFPLGKNRKQHHRPE</sequence>
<protein>
    <submittedName>
        <fullName evidence="1">Uncharacterized protein</fullName>
    </submittedName>
</protein>
<dbReference type="EMBL" id="KV453936">
    <property type="protein sequence ID" value="ODV72165.1"/>
    <property type="molecule type" value="Genomic_DNA"/>
</dbReference>
<dbReference type="EMBL" id="CDQK01000002">
    <property type="protein sequence ID" value="CEP21784.1"/>
    <property type="molecule type" value="Genomic_DNA"/>
</dbReference>
<proteinExistence type="predicted"/>
<organism evidence="1 3">
    <name type="scientific">Cyberlindnera jadinii (strain ATCC 18201 / CBS 1600 / BCRC 20928 / JCM 3617 / NBRC 0987 / NRRL Y-1542)</name>
    <name type="common">Torula yeast</name>
    <name type="synonym">Candida utilis</name>
    <dbReference type="NCBI Taxonomy" id="983966"/>
    <lineage>
        <taxon>Eukaryota</taxon>
        <taxon>Fungi</taxon>
        <taxon>Dikarya</taxon>
        <taxon>Ascomycota</taxon>
        <taxon>Saccharomycotina</taxon>
        <taxon>Saccharomycetes</taxon>
        <taxon>Phaffomycetales</taxon>
        <taxon>Phaffomycetaceae</taxon>
        <taxon>Cyberlindnera</taxon>
    </lineage>
</organism>
<gene>
    <name evidence="1" type="ORF">BN1211_1988</name>
    <name evidence="2" type="ORF">CYBJADRAFT_163745</name>
</gene>
<keyword evidence="4" id="KW-1185">Reference proteome</keyword>
<dbReference type="Proteomes" id="UP000094389">
    <property type="component" value="Unassembled WGS sequence"/>
</dbReference>
<dbReference type="Proteomes" id="UP000038830">
    <property type="component" value="Unassembled WGS sequence"/>
</dbReference>
<name>A0A0H5CBK4_CYBJN</name>
<accession>A0A1E4RYL8</accession>
<evidence type="ECO:0000313" key="4">
    <source>
        <dbReference type="Proteomes" id="UP000094389"/>
    </source>
</evidence>
<reference evidence="2 4" key="3">
    <citation type="journal article" date="2016" name="Proc. Natl. Acad. Sci. U.S.A.">
        <title>Comparative genomics of biotechnologically important yeasts.</title>
        <authorList>
            <person name="Riley R."/>
            <person name="Haridas S."/>
            <person name="Wolfe K.H."/>
            <person name="Lopes M.R."/>
            <person name="Hittinger C.T."/>
            <person name="Goeker M."/>
            <person name="Salamov A.A."/>
            <person name="Wisecaver J.H."/>
            <person name="Long T.M."/>
            <person name="Calvey C.H."/>
            <person name="Aerts A.L."/>
            <person name="Barry K.W."/>
            <person name="Choi C."/>
            <person name="Clum A."/>
            <person name="Coughlan A.Y."/>
            <person name="Deshpande S."/>
            <person name="Douglass A.P."/>
            <person name="Hanson S.J."/>
            <person name="Klenk H.-P."/>
            <person name="LaButti K.M."/>
            <person name="Lapidus A."/>
            <person name="Lindquist E.A."/>
            <person name="Lipzen A.M."/>
            <person name="Meier-Kolthoff J.P."/>
            <person name="Ohm R.A."/>
            <person name="Otillar R.P."/>
            <person name="Pangilinan J.L."/>
            <person name="Peng Y."/>
            <person name="Rokas A."/>
            <person name="Rosa C.A."/>
            <person name="Scheuner C."/>
            <person name="Sibirny A.A."/>
            <person name="Slot J.C."/>
            <person name="Stielow J.B."/>
            <person name="Sun H."/>
            <person name="Kurtzman C.P."/>
            <person name="Blackwell M."/>
            <person name="Grigoriev I.V."/>
            <person name="Jeffries T.W."/>
        </authorList>
    </citation>
    <scope>NUCLEOTIDE SEQUENCE [LARGE SCALE GENOMIC DNA]</scope>
    <source>
        <strain evidence="4">ATCC 18201 / CBS 1600 / BCRC 20928 / JCM 3617 / NBRC 0987 / NRRL Y-1542</strain>
        <strain evidence="2">NRRL Y-1542</strain>
    </source>
</reference>
<reference evidence="3" key="2">
    <citation type="journal article" date="2015" name="J. Biotechnol.">
        <title>The structure of the Cyberlindnera jadinii genome and its relation to Candida utilis analyzed by the occurrence of single nucleotide polymorphisms.</title>
        <authorList>
            <person name="Rupp O."/>
            <person name="Brinkrolf K."/>
            <person name="Buerth C."/>
            <person name="Kunigo M."/>
            <person name="Schneider J."/>
            <person name="Jaenicke S."/>
            <person name="Goesmann A."/>
            <person name="Puehler A."/>
            <person name="Jaeger K.-E."/>
            <person name="Ernst J.F."/>
        </authorList>
    </citation>
    <scope>NUCLEOTIDE SEQUENCE [LARGE SCALE GENOMIC DNA]</scope>
    <source>
        <strain evidence="3">ATCC 18201 / CBS 1600 / BCRC 20928 / JCM 3617 / NBRC 0987 / NRRL Y-1542</strain>
    </source>
</reference>
<dbReference type="GeneID" id="30988191"/>
<accession>A0A0H5CBK4</accession>
<evidence type="ECO:0000313" key="3">
    <source>
        <dbReference type="Proteomes" id="UP000038830"/>
    </source>
</evidence>